<dbReference type="GO" id="GO:0006355">
    <property type="term" value="P:regulation of DNA-templated transcription"/>
    <property type="evidence" value="ECO:0007669"/>
    <property type="project" value="InterPro"/>
</dbReference>
<dbReference type="Gene3D" id="3.40.50.2300">
    <property type="match status" value="1"/>
</dbReference>
<dbReference type="SUPFAM" id="SSF52172">
    <property type="entry name" value="CheY-like"/>
    <property type="match status" value="1"/>
</dbReference>
<organism evidence="10 11">
    <name type="scientific">Candidatus Borkfalkia ceftriaxoniphila</name>
    <dbReference type="NCBI Taxonomy" id="2508949"/>
    <lineage>
        <taxon>Bacteria</taxon>
        <taxon>Bacillati</taxon>
        <taxon>Bacillota</taxon>
        <taxon>Clostridia</taxon>
        <taxon>Christensenellales</taxon>
        <taxon>Christensenellaceae</taxon>
        <taxon>Candidatus Borkfalkia</taxon>
    </lineage>
</organism>
<dbReference type="SUPFAM" id="SSF46894">
    <property type="entry name" value="C-terminal effector domain of the bipartite response regulators"/>
    <property type="match status" value="1"/>
</dbReference>
<comment type="function">
    <text evidence="6">May play the central regulatory role in sporulation. It may be an element of the effector pathway responsible for the activation of sporulation genes in response to nutritional stress. Spo0A may act in concert with spo0H (a sigma factor) to control the expression of some genes that are critical to the sporulation process.</text>
</comment>
<protein>
    <recommendedName>
        <fullName evidence="1">Stage 0 sporulation protein A homolog</fullName>
    </recommendedName>
</protein>
<dbReference type="GO" id="GO:0003677">
    <property type="term" value="F:DNA binding"/>
    <property type="evidence" value="ECO:0007669"/>
    <property type="project" value="UniProtKB-KW"/>
</dbReference>
<dbReference type="OrthoDB" id="9779069at2"/>
<dbReference type="CDD" id="cd06170">
    <property type="entry name" value="LuxR_C_like"/>
    <property type="match status" value="1"/>
</dbReference>
<sequence>MKIKVMIVDDQVILSEGIKTVLATDEELDVIAVASDGVEALEKMEKEVPDVVLLDIRMPNMNGVVTTGEIKKRYPGVKVIMLTTFDDSDYILSAIAGGASGYLLKDISADSLISAVKNAYAGDTILPAKIAKKITDAAKMVTSDREIRLKKEYNLSDREVEIAIMIYEGFNNRQIASALNLSEGTARNYISAIYLKVGGENRSDAIVKMKKTLGG</sequence>
<evidence type="ECO:0000256" key="7">
    <source>
        <dbReference type="PROSITE-ProRule" id="PRU00169"/>
    </source>
</evidence>
<keyword evidence="5" id="KW-0804">Transcription</keyword>
<dbReference type="PRINTS" id="PR00038">
    <property type="entry name" value="HTHLUXR"/>
</dbReference>
<keyword evidence="3" id="KW-0805">Transcription regulation</keyword>
<evidence type="ECO:0000313" key="10">
    <source>
        <dbReference type="EMBL" id="RXZ61256.1"/>
    </source>
</evidence>
<dbReference type="CDD" id="cd17535">
    <property type="entry name" value="REC_NarL-like"/>
    <property type="match status" value="1"/>
</dbReference>
<evidence type="ECO:0000259" key="9">
    <source>
        <dbReference type="PROSITE" id="PS50110"/>
    </source>
</evidence>
<dbReference type="Proteomes" id="UP000291269">
    <property type="component" value="Unassembled WGS sequence"/>
</dbReference>
<feature type="domain" description="HTH luxR-type" evidence="8">
    <location>
        <begin position="148"/>
        <end position="213"/>
    </location>
</feature>
<evidence type="ECO:0000256" key="2">
    <source>
        <dbReference type="ARBA" id="ARBA00022553"/>
    </source>
</evidence>
<dbReference type="Pfam" id="PF00196">
    <property type="entry name" value="GerE"/>
    <property type="match status" value="1"/>
</dbReference>
<evidence type="ECO:0000256" key="4">
    <source>
        <dbReference type="ARBA" id="ARBA00023125"/>
    </source>
</evidence>
<dbReference type="PANTHER" id="PTHR43214:SF40">
    <property type="entry name" value="TRANSCRIPTIONAL REGULATORY PROTEIN LNRK"/>
    <property type="match status" value="1"/>
</dbReference>
<dbReference type="InterPro" id="IPR011006">
    <property type="entry name" value="CheY-like_superfamily"/>
</dbReference>
<dbReference type="SMART" id="SM00421">
    <property type="entry name" value="HTH_LUXR"/>
    <property type="match status" value="1"/>
</dbReference>
<evidence type="ECO:0000256" key="5">
    <source>
        <dbReference type="ARBA" id="ARBA00023163"/>
    </source>
</evidence>
<dbReference type="GO" id="GO:0000160">
    <property type="term" value="P:phosphorelay signal transduction system"/>
    <property type="evidence" value="ECO:0007669"/>
    <property type="project" value="InterPro"/>
</dbReference>
<dbReference type="InterPro" id="IPR016032">
    <property type="entry name" value="Sig_transdc_resp-reg_C-effctor"/>
</dbReference>
<comment type="caution">
    <text evidence="10">The sequence shown here is derived from an EMBL/GenBank/DDBJ whole genome shotgun (WGS) entry which is preliminary data.</text>
</comment>
<dbReference type="PANTHER" id="PTHR43214">
    <property type="entry name" value="TWO-COMPONENT RESPONSE REGULATOR"/>
    <property type="match status" value="1"/>
</dbReference>
<dbReference type="InterPro" id="IPR058245">
    <property type="entry name" value="NreC/VraR/RcsB-like_REC"/>
</dbReference>
<accession>A0A4V1QV33</accession>
<reference evidence="10 11" key="1">
    <citation type="journal article" date="2019" name="Gut">
        <title>Antibiotics-induced monodominance of a novel gut bacterial order.</title>
        <authorList>
            <person name="Hildebrand F."/>
            <person name="Moitinho-Silva L."/>
            <person name="Blasche S."/>
            <person name="Jahn M.T."/>
            <person name="Gossmann T.I."/>
            <person name="Heuerta-Cepas J."/>
            <person name="Hercog R."/>
            <person name="Luetge M."/>
            <person name="Bahram M."/>
            <person name="Pryszlak A."/>
            <person name="Alves R.J."/>
            <person name="Waszak S.M."/>
            <person name="Zhu A."/>
            <person name="Ye L."/>
            <person name="Costea P.I."/>
            <person name="Aalvink S."/>
            <person name="Belzer C."/>
            <person name="Forslund S.K."/>
            <person name="Sunagawa S."/>
            <person name="Hentschel U."/>
            <person name="Merten C."/>
            <person name="Patil K.R."/>
            <person name="Benes V."/>
            <person name="Bork P."/>
        </authorList>
    </citation>
    <scope>NUCLEOTIDE SEQUENCE [LARGE SCALE GENOMIC DNA]</scope>
    <source>
        <strain evidence="10 11">HDS1380</strain>
    </source>
</reference>
<gene>
    <name evidence="10" type="ORF">ESZ91_02410</name>
</gene>
<dbReference type="InterPro" id="IPR001789">
    <property type="entry name" value="Sig_transdc_resp-reg_receiver"/>
</dbReference>
<dbReference type="AlphaFoldDB" id="A0A4V1QV33"/>
<evidence type="ECO:0000256" key="6">
    <source>
        <dbReference type="ARBA" id="ARBA00024867"/>
    </source>
</evidence>
<dbReference type="SMART" id="SM00448">
    <property type="entry name" value="REC"/>
    <property type="match status" value="1"/>
</dbReference>
<evidence type="ECO:0000256" key="3">
    <source>
        <dbReference type="ARBA" id="ARBA00023015"/>
    </source>
</evidence>
<evidence type="ECO:0000259" key="8">
    <source>
        <dbReference type="PROSITE" id="PS50043"/>
    </source>
</evidence>
<evidence type="ECO:0000313" key="11">
    <source>
        <dbReference type="Proteomes" id="UP000291269"/>
    </source>
</evidence>
<dbReference type="EMBL" id="SDOZ01000002">
    <property type="protein sequence ID" value="RXZ61256.1"/>
    <property type="molecule type" value="Genomic_DNA"/>
</dbReference>
<dbReference type="InterPro" id="IPR000792">
    <property type="entry name" value="Tscrpt_reg_LuxR_C"/>
</dbReference>
<keyword evidence="11" id="KW-1185">Reference proteome</keyword>
<dbReference type="PROSITE" id="PS50043">
    <property type="entry name" value="HTH_LUXR_2"/>
    <property type="match status" value="1"/>
</dbReference>
<name>A0A4V1QV33_9FIRM</name>
<dbReference type="PROSITE" id="PS50110">
    <property type="entry name" value="RESPONSE_REGULATORY"/>
    <property type="match status" value="1"/>
</dbReference>
<dbReference type="RefSeq" id="WP_129223762.1">
    <property type="nucleotide sequence ID" value="NZ_SDOZ01000002.1"/>
</dbReference>
<feature type="modified residue" description="4-aspartylphosphate" evidence="7">
    <location>
        <position position="55"/>
    </location>
</feature>
<keyword evidence="2 7" id="KW-0597">Phosphoprotein</keyword>
<dbReference type="Pfam" id="PF00072">
    <property type="entry name" value="Response_reg"/>
    <property type="match status" value="1"/>
</dbReference>
<proteinExistence type="predicted"/>
<keyword evidence="4" id="KW-0238">DNA-binding</keyword>
<feature type="domain" description="Response regulatory" evidence="9">
    <location>
        <begin position="4"/>
        <end position="120"/>
    </location>
</feature>
<dbReference type="InterPro" id="IPR039420">
    <property type="entry name" value="WalR-like"/>
</dbReference>
<evidence type="ECO:0000256" key="1">
    <source>
        <dbReference type="ARBA" id="ARBA00018672"/>
    </source>
</evidence>